<evidence type="ECO:0008006" key="7">
    <source>
        <dbReference type="Google" id="ProtNLM"/>
    </source>
</evidence>
<keyword evidence="4" id="KW-0472">Membrane</keyword>
<dbReference type="PANTHER" id="PTHR30093">
    <property type="entry name" value="GENERAL SECRETION PATHWAY PROTEIN G"/>
    <property type="match status" value="1"/>
</dbReference>
<dbReference type="Gene3D" id="3.30.700.10">
    <property type="entry name" value="Glycoprotein, Type 4 Pilin"/>
    <property type="match status" value="1"/>
</dbReference>
<evidence type="ECO:0000313" key="6">
    <source>
        <dbReference type="Proteomes" id="UP000244906"/>
    </source>
</evidence>
<dbReference type="AlphaFoldDB" id="A0A2V1GYK5"/>
<protein>
    <recommendedName>
        <fullName evidence="7">Prepilin-type cleavage/methylation domain-containing protein</fullName>
    </recommendedName>
</protein>
<dbReference type="Pfam" id="PF00114">
    <property type="entry name" value="Pilin"/>
    <property type="match status" value="1"/>
</dbReference>
<dbReference type="InterPro" id="IPR001082">
    <property type="entry name" value="Pilin"/>
</dbReference>
<gene>
    <name evidence="5" type="ORF">DC094_02185</name>
</gene>
<evidence type="ECO:0000256" key="3">
    <source>
        <dbReference type="RuleBase" id="RU000389"/>
    </source>
</evidence>
<evidence type="ECO:0000256" key="1">
    <source>
        <dbReference type="ARBA" id="ARBA00005233"/>
    </source>
</evidence>
<keyword evidence="6" id="KW-1185">Reference proteome</keyword>
<dbReference type="Proteomes" id="UP000244906">
    <property type="component" value="Unassembled WGS sequence"/>
</dbReference>
<keyword evidence="4" id="KW-0812">Transmembrane</keyword>
<dbReference type="SUPFAM" id="SSF54523">
    <property type="entry name" value="Pili subunits"/>
    <property type="match status" value="1"/>
</dbReference>
<dbReference type="EMBL" id="QDDL01000001">
    <property type="protein sequence ID" value="PVZ71856.1"/>
    <property type="molecule type" value="Genomic_DNA"/>
</dbReference>
<dbReference type="OrthoDB" id="5918848at2"/>
<sequence>MKVLNKGFTLIELMIVIAIIGILAAVALPAYQTYLGRAEATEVLALTSEPKAEIAEFVAVELRTPSSASVSSPSTPNGSVNITGGGSNAAITITATGTVRTNKRVQFNLVSNSGTAITNGRLTWTCTTNTATPFSADYSPSSCK</sequence>
<feature type="transmembrane region" description="Helical" evidence="4">
    <location>
        <begin position="7"/>
        <end position="31"/>
    </location>
</feature>
<dbReference type="InterPro" id="IPR045584">
    <property type="entry name" value="Pilin-like"/>
</dbReference>
<dbReference type="GO" id="GO:0007155">
    <property type="term" value="P:cell adhesion"/>
    <property type="evidence" value="ECO:0007669"/>
    <property type="project" value="InterPro"/>
</dbReference>
<keyword evidence="4" id="KW-1133">Transmembrane helix</keyword>
<proteinExistence type="inferred from homology"/>
<dbReference type="PROSITE" id="PS00409">
    <property type="entry name" value="PROKAR_NTER_METHYL"/>
    <property type="match status" value="1"/>
</dbReference>
<dbReference type="PANTHER" id="PTHR30093:SF34">
    <property type="entry name" value="PREPILIN PEPTIDASE-DEPENDENT PROTEIN D"/>
    <property type="match status" value="1"/>
</dbReference>
<keyword evidence="2" id="KW-0488">Methylation</keyword>
<reference evidence="5 6" key="1">
    <citation type="submission" date="2018-04" db="EMBL/GenBank/DDBJ databases">
        <title>Thalassorhabdus spongiae gen. nov., sp. nov., isolated from a marine sponge in South-West Iceland.</title>
        <authorList>
            <person name="Knobloch S."/>
            <person name="Daussin A."/>
            <person name="Johannsson R."/>
            <person name="Marteinsson V.T."/>
        </authorList>
    </citation>
    <scope>NUCLEOTIDE SEQUENCE [LARGE SCALE GENOMIC DNA]</scope>
    <source>
        <strain evidence="5 6">Hp12</strain>
    </source>
</reference>
<dbReference type="RefSeq" id="WP_116685445.1">
    <property type="nucleotide sequence ID" value="NZ_CAWNYD010000001.1"/>
</dbReference>
<dbReference type="Pfam" id="PF07963">
    <property type="entry name" value="N_methyl"/>
    <property type="match status" value="1"/>
</dbReference>
<organism evidence="5 6">
    <name type="scientific">Pelagibaculum spongiae</name>
    <dbReference type="NCBI Taxonomy" id="2080658"/>
    <lineage>
        <taxon>Bacteria</taxon>
        <taxon>Pseudomonadati</taxon>
        <taxon>Pseudomonadota</taxon>
        <taxon>Gammaproteobacteria</taxon>
        <taxon>Oceanospirillales</taxon>
        <taxon>Pelagibaculum</taxon>
    </lineage>
</organism>
<accession>A0A2V1GYK5</accession>
<dbReference type="NCBIfam" id="TIGR02532">
    <property type="entry name" value="IV_pilin_GFxxxE"/>
    <property type="match status" value="1"/>
</dbReference>
<evidence type="ECO:0000256" key="2">
    <source>
        <dbReference type="ARBA" id="ARBA00022481"/>
    </source>
</evidence>
<evidence type="ECO:0000313" key="5">
    <source>
        <dbReference type="EMBL" id="PVZ71856.1"/>
    </source>
</evidence>
<dbReference type="InterPro" id="IPR012902">
    <property type="entry name" value="N_methyl_site"/>
</dbReference>
<name>A0A2V1GYK5_9GAMM</name>
<comment type="similarity">
    <text evidence="1 3">Belongs to the N-Me-Phe pilin family.</text>
</comment>
<keyword evidence="3" id="KW-0281">Fimbrium</keyword>
<comment type="caution">
    <text evidence="5">The sequence shown here is derived from an EMBL/GenBank/DDBJ whole genome shotgun (WGS) entry which is preliminary data.</text>
</comment>
<evidence type="ECO:0000256" key="4">
    <source>
        <dbReference type="SAM" id="Phobius"/>
    </source>
</evidence>
<dbReference type="GO" id="GO:0009289">
    <property type="term" value="C:pilus"/>
    <property type="evidence" value="ECO:0007669"/>
    <property type="project" value="InterPro"/>
</dbReference>